<feature type="transmembrane region" description="Helical" evidence="1">
    <location>
        <begin position="216"/>
        <end position="239"/>
    </location>
</feature>
<evidence type="ECO:0000256" key="1">
    <source>
        <dbReference type="SAM" id="Phobius"/>
    </source>
</evidence>
<comment type="caution">
    <text evidence="2">The sequence shown here is derived from an EMBL/GenBank/DDBJ whole genome shotgun (WGS) entry which is preliminary data.</text>
</comment>
<feature type="transmembrane region" description="Helical" evidence="1">
    <location>
        <begin position="399"/>
        <end position="422"/>
    </location>
</feature>
<gene>
    <name evidence="2" type="ORF">GCM10010446_32210</name>
</gene>
<feature type="transmembrane region" description="Helical" evidence="1">
    <location>
        <begin position="345"/>
        <end position="371"/>
    </location>
</feature>
<feature type="transmembrane region" description="Helical" evidence="1">
    <location>
        <begin position="312"/>
        <end position="333"/>
    </location>
</feature>
<dbReference type="Proteomes" id="UP001500403">
    <property type="component" value="Unassembled WGS sequence"/>
</dbReference>
<feature type="transmembrane region" description="Helical" evidence="1">
    <location>
        <begin position="57"/>
        <end position="79"/>
    </location>
</feature>
<accession>A0ABN3XC85</accession>
<keyword evidence="1" id="KW-0472">Membrane</keyword>
<keyword evidence="3" id="KW-1185">Reference proteome</keyword>
<feature type="transmembrane region" description="Helical" evidence="1">
    <location>
        <begin position="86"/>
        <end position="108"/>
    </location>
</feature>
<protein>
    <submittedName>
        <fullName evidence="2">Streptophobe family protein</fullName>
    </submittedName>
</protein>
<reference evidence="2 3" key="1">
    <citation type="journal article" date="2019" name="Int. J. Syst. Evol. Microbiol.">
        <title>The Global Catalogue of Microorganisms (GCM) 10K type strain sequencing project: providing services to taxonomists for standard genome sequencing and annotation.</title>
        <authorList>
            <consortium name="The Broad Institute Genomics Platform"/>
            <consortium name="The Broad Institute Genome Sequencing Center for Infectious Disease"/>
            <person name="Wu L."/>
            <person name="Ma J."/>
        </authorList>
    </citation>
    <scope>NUCLEOTIDE SEQUENCE [LARGE SCALE GENOMIC DNA]</scope>
    <source>
        <strain evidence="2 3">JCM 9088</strain>
    </source>
</reference>
<keyword evidence="1" id="KW-1133">Transmembrane helix</keyword>
<evidence type="ECO:0000313" key="3">
    <source>
        <dbReference type="Proteomes" id="UP001500403"/>
    </source>
</evidence>
<feature type="transmembrane region" description="Helical" evidence="1">
    <location>
        <begin position="251"/>
        <end position="272"/>
    </location>
</feature>
<organism evidence="2 3">
    <name type="scientific">Streptomyces enissocaesilis</name>
    <dbReference type="NCBI Taxonomy" id="332589"/>
    <lineage>
        <taxon>Bacteria</taxon>
        <taxon>Bacillati</taxon>
        <taxon>Actinomycetota</taxon>
        <taxon>Actinomycetes</taxon>
        <taxon>Kitasatosporales</taxon>
        <taxon>Streptomycetaceae</taxon>
        <taxon>Streptomyces</taxon>
        <taxon>Streptomyces rochei group</taxon>
    </lineage>
</organism>
<dbReference type="NCBIfam" id="NF038391">
    <property type="entry name" value="streptophobe"/>
    <property type="match status" value="1"/>
</dbReference>
<proteinExistence type="predicted"/>
<dbReference type="RefSeq" id="WP_344495623.1">
    <property type="nucleotide sequence ID" value="NZ_BAAAUD010000034.1"/>
</dbReference>
<keyword evidence="1" id="KW-0812">Transmembrane</keyword>
<dbReference type="InterPro" id="IPR047724">
    <property type="entry name" value="Streptophobe"/>
</dbReference>
<feature type="transmembrane region" description="Helical" evidence="1">
    <location>
        <begin position="177"/>
        <end position="196"/>
    </location>
</feature>
<evidence type="ECO:0000313" key="2">
    <source>
        <dbReference type="EMBL" id="GAA2944501.1"/>
    </source>
</evidence>
<feature type="transmembrane region" description="Helical" evidence="1">
    <location>
        <begin position="120"/>
        <end position="141"/>
    </location>
</feature>
<feature type="transmembrane region" description="Helical" evidence="1">
    <location>
        <begin position="21"/>
        <end position="45"/>
    </location>
</feature>
<sequence length="435" mass="44804">MSQQEFSDRGRAPRAARIWGDALVAVLAGLAAMAATAALGLWAAGAADLPGGAFPRVVAAVVVMAAGGSVGISGGAGAIAETRAGLSVLPLSVTLAGALVIAVGFLRPLRHRAVAGVRELAGRAACLAVLWALVLIVLSLLARHTFRIPLEDPTGGLFDGLLEEASPEVGFRADLPVTLLFGLLWLAGLLAVALLVSRGAPLPARLVRFQEPVRPAAFAMVALLLSCAVLGLVVALVVAVTRDHPAETFAVILLGLPNLAWIAFTVGLGASWEGKVDGPFGLPMPQVLDQVLRTPDLSTLDLRALTEQGGRAWWLLVVVAVVVVVAAAFLMAVRSPARTRLWQHAVHMAVALTLTVLAVCLTAGISAHYGLSLLGIGDLFPEIGGGLGLDGEVSLRPRLWTALGLAVLWGLAAGFLGGLLAARVHRRGEVPPPAS</sequence>
<dbReference type="EMBL" id="BAAAUD010000034">
    <property type="protein sequence ID" value="GAA2944501.1"/>
    <property type="molecule type" value="Genomic_DNA"/>
</dbReference>
<name>A0ABN3XC85_9ACTN</name>